<name>D8U6N9_VOLCA</name>
<accession>D8U6N9</accession>
<reference evidence="1 2" key="1">
    <citation type="journal article" date="2010" name="Science">
        <title>Genomic analysis of organismal complexity in the multicellular green alga Volvox carteri.</title>
        <authorList>
            <person name="Prochnik S.E."/>
            <person name="Umen J."/>
            <person name="Nedelcu A.M."/>
            <person name="Hallmann A."/>
            <person name="Miller S.M."/>
            <person name="Nishii I."/>
            <person name="Ferris P."/>
            <person name="Kuo A."/>
            <person name="Mitros T."/>
            <person name="Fritz-Laylin L.K."/>
            <person name="Hellsten U."/>
            <person name="Chapman J."/>
            <person name="Simakov O."/>
            <person name="Rensing S.A."/>
            <person name="Terry A."/>
            <person name="Pangilinan J."/>
            <person name="Kapitonov V."/>
            <person name="Jurka J."/>
            <person name="Salamov A."/>
            <person name="Shapiro H."/>
            <person name="Schmutz J."/>
            <person name="Grimwood J."/>
            <person name="Lindquist E."/>
            <person name="Lucas S."/>
            <person name="Grigoriev I.V."/>
            <person name="Schmitt R."/>
            <person name="Kirk D."/>
            <person name="Rokhsar D.S."/>
        </authorList>
    </citation>
    <scope>NUCLEOTIDE SEQUENCE [LARGE SCALE GENOMIC DNA]</scope>
    <source>
        <strain evidence="2">f. Nagariensis / Eve</strain>
    </source>
</reference>
<dbReference type="InParanoid" id="D8U6N9"/>
<dbReference type="AlphaFoldDB" id="D8U6N9"/>
<keyword evidence="2" id="KW-1185">Reference proteome</keyword>
<evidence type="ECO:0000313" key="1">
    <source>
        <dbReference type="EMBL" id="EFJ44475.1"/>
    </source>
</evidence>
<evidence type="ECO:0000313" key="2">
    <source>
        <dbReference type="Proteomes" id="UP000001058"/>
    </source>
</evidence>
<dbReference type="Proteomes" id="UP000001058">
    <property type="component" value="Unassembled WGS sequence"/>
</dbReference>
<protein>
    <submittedName>
        <fullName evidence="1">Uncharacterized protein</fullName>
    </submittedName>
</protein>
<sequence length="223" mass="24910">MEYENIESEAGRDKTWLMTCKYTSTAPVDGRCRSSQFWVCPRDSVIGGPLGHKYVLPRNATLGTSLKLPGDGGKLDFMFMKLKVYSVYCVPEGEVPGGWVKATVPSLKDVYGGSIKESQLYFLLSYEGKEQELHRQLPTLSADEVEKSMVVFNPFNGRWGLARLRDMFIAPEPYGEWPTGMLIEGLLWVEAALLTFGPVYPKVFSRPGYKELLAAELTGPPIL</sequence>
<dbReference type="RefSeq" id="XP_002954325.1">
    <property type="nucleotide sequence ID" value="XM_002954279.1"/>
</dbReference>
<organism evidence="2">
    <name type="scientific">Volvox carteri f. nagariensis</name>
    <dbReference type="NCBI Taxonomy" id="3068"/>
    <lineage>
        <taxon>Eukaryota</taxon>
        <taxon>Viridiplantae</taxon>
        <taxon>Chlorophyta</taxon>
        <taxon>core chlorophytes</taxon>
        <taxon>Chlorophyceae</taxon>
        <taxon>CS clade</taxon>
        <taxon>Chlamydomonadales</taxon>
        <taxon>Volvocaceae</taxon>
        <taxon>Volvox</taxon>
    </lineage>
</organism>
<dbReference type="EMBL" id="GL378363">
    <property type="protein sequence ID" value="EFJ44475.1"/>
    <property type="molecule type" value="Genomic_DNA"/>
</dbReference>
<dbReference type="GeneID" id="9624607"/>
<proteinExistence type="predicted"/>
<gene>
    <name evidence="1" type="ORF">VOLCADRAFT_95127</name>
</gene>
<dbReference type="KEGG" id="vcn:VOLCADRAFT_95127"/>